<dbReference type="OrthoDB" id="7067431at2"/>
<dbReference type="RefSeq" id="WP_110077054.1">
    <property type="nucleotide sequence ID" value="NZ_QGTT01000031.1"/>
</dbReference>
<organism evidence="2 3">
    <name type="scientific">Pseudidiomarina maritima</name>
    <dbReference type="NCBI Taxonomy" id="519453"/>
    <lineage>
        <taxon>Bacteria</taxon>
        <taxon>Pseudomonadati</taxon>
        <taxon>Pseudomonadota</taxon>
        <taxon>Gammaproteobacteria</taxon>
        <taxon>Alteromonadales</taxon>
        <taxon>Idiomarinaceae</taxon>
        <taxon>Pseudidiomarina</taxon>
    </lineage>
</organism>
<evidence type="ECO:0000256" key="1">
    <source>
        <dbReference type="SAM" id="Phobius"/>
    </source>
</evidence>
<dbReference type="AlphaFoldDB" id="A0A317PX81"/>
<feature type="transmembrane region" description="Helical" evidence="1">
    <location>
        <begin position="75"/>
        <end position="93"/>
    </location>
</feature>
<accession>A0A317PX81</accession>
<protein>
    <submittedName>
        <fullName evidence="2">Uncharacterized protein</fullName>
    </submittedName>
</protein>
<proteinExistence type="predicted"/>
<feature type="transmembrane region" description="Helical" evidence="1">
    <location>
        <begin position="7"/>
        <end position="28"/>
    </location>
</feature>
<keyword evidence="1" id="KW-0472">Membrane</keyword>
<name>A0A317PX81_9GAMM</name>
<gene>
    <name evidence="2" type="ORF">DET45_13120</name>
</gene>
<keyword evidence="1" id="KW-1133">Transmembrane helix</keyword>
<dbReference type="EMBL" id="QGTT01000031">
    <property type="protein sequence ID" value="PWW06833.1"/>
    <property type="molecule type" value="Genomic_DNA"/>
</dbReference>
<reference evidence="2 3" key="1">
    <citation type="submission" date="2018-05" db="EMBL/GenBank/DDBJ databases">
        <title>Freshwater and sediment microbial communities from various areas in North America, analyzing microbe dynamics in response to fracking.</title>
        <authorList>
            <person name="Lamendella R."/>
        </authorList>
    </citation>
    <scope>NUCLEOTIDE SEQUENCE [LARGE SCALE GENOMIC DNA]</scope>
    <source>
        <strain evidence="2 3">125B1</strain>
    </source>
</reference>
<keyword evidence="1" id="KW-0812">Transmembrane</keyword>
<keyword evidence="3" id="KW-1185">Reference proteome</keyword>
<comment type="caution">
    <text evidence="2">The sequence shown here is derived from an EMBL/GenBank/DDBJ whole genome shotgun (WGS) entry which is preliminary data.</text>
</comment>
<feature type="transmembrane region" description="Helical" evidence="1">
    <location>
        <begin position="34"/>
        <end position="54"/>
    </location>
</feature>
<dbReference type="Proteomes" id="UP000246964">
    <property type="component" value="Unassembled WGS sequence"/>
</dbReference>
<evidence type="ECO:0000313" key="3">
    <source>
        <dbReference type="Proteomes" id="UP000246964"/>
    </source>
</evidence>
<evidence type="ECO:0000313" key="2">
    <source>
        <dbReference type="EMBL" id="PWW06833.1"/>
    </source>
</evidence>
<sequence>MIARIKTISFAVLVVALIITMALMLANVEFYGLLSLYIFMALWSLQKVFLWYVGDDFGIAVQLKIKKDAPKVIRFLGLIFACFVFYIAVKGLFDHVPT</sequence>